<dbReference type="Pfam" id="PF19300">
    <property type="entry name" value="BPD_transp_1_N"/>
    <property type="match status" value="1"/>
</dbReference>
<evidence type="ECO:0000256" key="2">
    <source>
        <dbReference type="ARBA" id="ARBA00022448"/>
    </source>
</evidence>
<dbReference type="PROSITE" id="PS50928">
    <property type="entry name" value="ABC_TM1"/>
    <property type="match status" value="1"/>
</dbReference>
<sequence length="347" mass="36116">MTRYVLGRVLAAAAVLWAAFTVSFVVLYLLPSDPVSVMLDNASAGQSVDPAQVAALRARYGFDQGPLQQYLSQLGHTLTGDLGTSLSSGAPVRELIGQALPQTAALAGLALVIAVVVGGGVALLASWTRSDRLRGLLLALPPLGVAVPGFWVGLLLLQLFSFRWYWFPAVGNEGFASLVLPAVTLAIPASASVAQVLAQGLDAAWRSPYVETALAKGATRTRVLTRHVVRNAVLPALTVLGVLVGHLLAGSVVAETVFSRQGFGRLVEEAVTVQDIPVVQGLVVVAAVVFVLVNLLVDLAYPLLDPRIDLTAAAGRGLLRLPRRSRSAGVPGRAAVPAAPAELRSAA</sequence>
<keyword evidence="4 7" id="KW-0812">Transmembrane</keyword>
<feature type="transmembrane region" description="Helical" evidence="7">
    <location>
        <begin position="9"/>
        <end position="30"/>
    </location>
</feature>
<dbReference type="Gene3D" id="1.10.3720.10">
    <property type="entry name" value="MetI-like"/>
    <property type="match status" value="1"/>
</dbReference>
<dbReference type="Pfam" id="PF00528">
    <property type="entry name" value="BPD_transp_1"/>
    <property type="match status" value="1"/>
</dbReference>
<organism evidence="9 10">
    <name type="scientific">Xylanimonas protaetiae</name>
    <dbReference type="NCBI Taxonomy" id="2509457"/>
    <lineage>
        <taxon>Bacteria</taxon>
        <taxon>Bacillati</taxon>
        <taxon>Actinomycetota</taxon>
        <taxon>Actinomycetes</taxon>
        <taxon>Micrococcales</taxon>
        <taxon>Promicromonosporaceae</taxon>
        <taxon>Xylanimonas</taxon>
    </lineage>
</organism>
<evidence type="ECO:0000259" key="8">
    <source>
        <dbReference type="PROSITE" id="PS50928"/>
    </source>
</evidence>
<comment type="subcellular location">
    <subcellularLocation>
        <location evidence="1 7">Cell membrane</location>
        <topology evidence="1 7">Multi-pass membrane protein</topology>
    </subcellularLocation>
</comment>
<keyword evidence="3" id="KW-1003">Cell membrane</keyword>
<dbReference type="CDD" id="cd06261">
    <property type="entry name" value="TM_PBP2"/>
    <property type="match status" value="1"/>
</dbReference>
<keyword evidence="2 7" id="KW-0813">Transport</keyword>
<dbReference type="Proteomes" id="UP000292118">
    <property type="component" value="Chromosome"/>
</dbReference>
<comment type="similarity">
    <text evidence="7">Belongs to the binding-protein-dependent transport system permease family.</text>
</comment>
<dbReference type="SUPFAM" id="SSF161098">
    <property type="entry name" value="MetI-like"/>
    <property type="match status" value="1"/>
</dbReference>
<dbReference type="AlphaFoldDB" id="A0A4P6F4Y5"/>
<reference evidence="9 10" key="1">
    <citation type="submission" date="2019-01" db="EMBL/GenBank/DDBJ databases">
        <title>Genome sequencing of strain FW10M-9.</title>
        <authorList>
            <person name="Heo J."/>
            <person name="Kim S.-J."/>
            <person name="Kim J.-S."/>
            <person name="Hong S.-B."/>
            <person name="Kwon S.-W."/>
        </authorList>
    </citation>
    <scope>NUCLEOTIDE SEQUENCE [LARGE SCALE GENOMIC DNA]</scope>
    <source>
        <strain evidence="9 10">FW10M-9</strain>
    </source>
</reference>
<dbReference type="GO" id="GO:0055085">
    <property type="term" value="P:transmembrane transport"/>
    <property type="evidence" value="ECO:0007669"/>
    <property type="project" value="InterPro"/>
</dbReference>
<dbReference type="InterPro" id="IPR045621">
    <property type="entry name" value="BPD_transp_1_N"/>
</dbReference>
<feature type="transmembrane region" description="Helical" evidence="7">
    <location>
        <begin position="104"/>
        <end position="125"/>
    </location>
</feature>
<dbReference type="EMBL" id="CP035493">
    <property type="protein sequence ID" value="QAY69289.1"/>
    <property type="molecule type" value="Genomic_DNA"/>
</dbReference>
<keyword evidence="10" id="KW-1185">Reference proteome</keyword>
<evidence type="ECO:0000313" key="9">
    <source>
        <dbReference type="EMBL" id="QAY69289.1"/>
    </source>
</evidence>
<dbReference type="OrthoDB" id="9778910at2"/>
<evidence type="ECO:0000256" key="7">
    <source>
        <dbReference type="RuleBase" id="RU363032"/>
    </source>
</evidence>
<dbReference type="PANTHER" id="PTHR43163">
    <property type="entry name" value="DIPEPTIDE TRANSPORT SYSTEM PERMEASE PROTEIN DPPB-RELATED"/>
    <property type="match status" value="1"/>
</dbReference>
<dbReference type="InterPro" id="IPR035906">
    <property type="entry name" value="MetI-like_sf"/>
</dbReference>
<evidence type="ECO:0000256" key="5">
    <source>
        <dbReference type="ARBA" id="ARBA00022989"/>
    </source>
</evidence>
<dbReference type="RefSeq" id="WP_129186689.1">
    <property type="nucleotide sequence ID" value="NZ_CP035493.1"/>
</dbReference>
<keyword evidence="5 7" id="KW-1133">Transmembrane helix</keyword>
<evidence type="ECO:0000256" key="4">
    <source>
        <dbReference type="ARBA" id="ARBA00022692"/>
    </source>
</evidence>
<feature type="domain" description="ABC transmembrane type-1" evidence="8">
    <location>
        <begin position="100"/>
        <end position="301"/>
    </location>
</feature>
<dbReference type="PANTHER" id="PTHR43163:SF6">
    <property type="entry name" value="DIPEPTIDE TRANSPORT SYSTEM PERMEASE PROTEIN DPPB-RELATED"/>
    <property type="match status" value="1"/>
</dbReference>
<dbReference type="InterPro" id="IPR000515">
    <property type="entry name" value="MetI-like"/>
</dbReference>
<gene>
    <name evidence="9" type="ORF">ET471_03920</name>
</gene>
<protein>
    <submittedName>
        <fullName evidence="9">ABC transporter permease</fullName>
    </submittedName>
</protein>
<name>A0A4P6F4Y5_9MICO</name>
<evidence type="ECO:0000256" key="6">
    <source>
        <dbReference type="ARBA" id="ARBA00023136"/>
    </source>
</evidence>
<keyword evidence="6 7" id="KW-0472">Membrane</keyword>
<dbReference type="GO" id="GO:0005886">
    <property type="term" value="C:plasma membrane"/>
    <property type="evidence" value="ECO:0007669"/>
    <property type="project" value="UniProtKB-SubCell"/>
</dbReference>
<feature type="transmembrane region" description="Helical" evidence="7">
    <location>
        <begin position="137"/>
        <end position="166"/>
    </location>
</feature>
<evidence type="ECO:0000256" key="3">
    <source>
        <dbReference type="ARBA" id="ARBA00022475"/>
    </source>
</evidence>
<evidence type="ECO:0000256" key="1">
    <source>
        <dbReference type="ARBA" id="ARBA00004651"/>
    </source>
</evidence>
<feature type="transmembrane region" description="Helical" evidence="7">
    <location>
        <begin position="232"/>
        <end position="258"/>
    </location>
</feature>
<feature type="transmembrane region" description="Helical" evidence="7">
    <location>
        <begin position="178"/>
        <end position="198"/>
    </location>
</feature>
<dbReference type="KEGG" id="xya:ET471_03920"/>
<evidence type="ECO:0000313" key="10">
    <source>
        <dbReference type="Proteomes" id="UP000292118"/>
    </source>
</evidence>
<accession>A0A4P6F4Y5</accession>
<feature type="transmembrane region" description="Helical" evidence="7">
    <location>
        <begin position="278"/>
        <end position="297"/>
    </location>
</feature>
<proteinExistence type="inferred from homology"/>